<dbReference type="EMBL" id="JAGEMI010000001">
    <property type="protein sequence ID" value="MBO1861229.1"/>
    <property type="molecule type" value="Genomic_DNA"/>
</dbReference>
<dbReference type="InterPro" id="IPR043736">
    <property type="entry name" value="DUF5681"/>
</dbReference>
<name>A0A939M5N4_9BRAD</name>
<feature type="compositionally biased region" description="Polar residues" evidence="1">
    <location>
        <begin position="17"/>
        <end position="26"/>
    </location>
</feature>
<dbReference type="RefSeq" id="WP_028147902.1">
    <property type="nucleotide sequence ID" value="NZ_CP086136.1"/>
</dbReference>
<feature type="region of interest" description="Disordered" evidence="1">
    <location>
        <begin position="1"/>
        <end position="37"/>
    </location>
</feature>
<reference evidence="4 5" key="2">
    <citation type="journal article" date="2022" name="Int. J. Syst. Evol. Microbiol.">
        <title>Strains of Bradyrhizobium barranii sp. nov. associated with legumes native to Canada are symbionts of soybeans and belong to different subspecies (subsp. barranii subsp. nov. and subsp. apii subsp. nov.) and symbiovars (sv. glycinearum and sv. septentrionale).</title>
        <authorList>
            <person name="Bromfield E.S.P."/>
            <person name="Cloutier S."/>
            <person name="Wasai-Hara S."/>
            <person name="Minamisawa K."/>
        </authorList>
    </citation>
    <scope>NUCLEOTIDE SEQUENCE [LARGE SCALE GENOMIC DNA]</scope>
    <source>
        <strain evidence="4 5">144S4</strain>
    </source>
</reference>
<dbReference type="KEGG" id="bban:J4G43_007700"/>
<dbReference type="AlphaFoldDB" id="A0A939M5N4"/>
<protein>
    <submittedName>
        <fullName evidence="4">DUF5681 domain-containing protein</fullName>
    </submittedName>
</protein>
<evidence type="ECO:0000256" key="1">
    <source>
        <dbReference type="SAM" id="MobiDB-lite"/>
    </source>
</evidence>
<evidence type="ECO:0000259" key="2">
    <source>
        <dbReference type="Pfam" id="PF18932"/>
    </source>
</evidence>
<reference evidence="3" key="1">
    <citation type="submission" date="2021-03" db="EMBL/GenBank/DDBJ databases">
        <title>Whole Genome Sequence of Bradyrhizobium sp. Strain 144S4.</title>
        <authorList>
            <person name="Bromfield E.S.P."/>
            <person name="Cloutier S."/>
        </authorList>
    </citation>
    <scope>NUCLEOTIDE SEQUENCE [LARGE SCALE GENOMIC DNA]</scope>
    <source>
        <strain evidence="3">144S4</strain>
    </source>
</reference>
<dbReference type="Pfam" id="PF18932">
    <property type="entry name" value="DUF5681"/>
    <property type="match status" value="1"/>
</dbReference>
<dbReference type="Proteomes" id="UP000664702">
    <property type="component" value="Chromosome"/>
</dbReference>
<gene>
    <name evidence="4" type="ORF">J4G43_007700</name>
    <name evidence="3" type="ORF">J4G43_09875</name>
</gene>
<evidence type="ECO:0000313" key="4">
    <source>
        <dbReference type="EMBL" id="UEM14127.1"/>
    </source>
</evidence>
<sequence>MDHKQKDYSIGYKRPPKQSQFKKGQSGNPGGRRKKSGPVHVDLESILNETFQVSVAGRVQAMSAKEVEIRQILKRALEKKDFRATAHLLGLFQKHNCFATERVCGVVNLPTSRMPSRMAWLLLEKYGVPENWTKRHIAWGRKQYEETRTELERLCDEAGVMPP</sequence>
<feature type="domain" description="DUF5681" evidence="2">
    <location>
        <begin position="17"/>
        <end position="95"/>
    </location>
</feature>
<dbReference type="EMBL" id="CP086136">
    <property type="protein sequence ID" value="UEM14127.1"/>
    <property type="molecule type" value="Genomic_DNA"/>
</dbReference>
<evidence type="ECO:0000313" key="5">
    <source>
        <dbReference type="Proteomes" id="UP000664702"/>
    </source>
</evidence>
<organism evidence="3">
    <name type="scientific">Bradyrhizobium barranii subsp. barranii</name>
    <dbReference type="NCBI Taxonomy" id="2823807"/>
    <lineage>
        <taxon>Bacteria</taxon>
        <taxon>Pseudomonadati</taxon>
        <taxon>Pseudomonadota</taxon>
        <taxon>Alphaproteobacteria</taxon>
        <taxon>Hyphomicrobiales</taxon>
        <taxon>Nitrobacteraceae</taxon>
        <taxon>Bradyrhizobium</taxon>
        <taxon>Bradyrhizobium barranii</taxon>
    </lineage>
</organism>
<accession>A0A939M5N4</accession>
<evidence type="ECO:0000313" key="3">
    <source>
        <dbReference type="EMBL" id="MBO1861229.1"/>
    </source>
</evidence>
<proteinExistence type="predicted"/>